<evidence type="ECO:0000256" key="2">
    <source>
        <dbReference type="SAM" id="MobiDB-lite"/>
    </source>
</evidence>
<dbReference type="OrthoDB" id="770582at2759"/>
<protein>
    <submittedName>
        <fullName evidence="4">LOB domain-containing protein 22</fullName>
        <ecNumber evidence="4">6.3.5.5</ecNumber>
    </submittedName>
</protein>
<name>A0A2I0ALM3_9ASPA</name>
<dbReference type="EMBL" id="KZ451973">
    <property type="protein sequence ID" value="PKA56462.1"/>
    <property type="molecule type" value="Genomic_DNA"/>
</dbReference>
<dbReference type="PANTHER" id="PTHR31301">
    <property type="entry name" value="LOB DOMAIN-CONTAINING PROTEIN 4-RELATED"/>
    <property type="match status" value="1"/>
</dbReference>
<comment type="similarity">
    <text evidence="1">Belongs to the LOB domain-containing protein family.</text>
</comment>
<dbReference type="Pfam" id="PF03195">
    <property type="entry name" value="LOB"/>
    <property type="match status" value="1"/>
</dbReference>
<reference evidence="4 5" key="1">
    <citation type="journal article" date="2017" name="Nature">
        <title>The Apostasia genome and the evolution of orchids.</title>
        <authorList>
            <person name="Zhang G.Q."/>
            <person name="Liu K.W."/>
            <person name="Li Z."/>
            <person name="Lohaus R."/>
            <person name="Hsiao Y.Y."/>
            <person name="Niu S.C."/>
            <person name="Wang J.Y."/>
            <person name="Lin Y.C."/>
            <person name="Xu Q."/>
            <person name="Chen L.J."/>
            <person name="Yoshida K."/>
            <person name="Fujiwara S."/>
            <person name="Wang Z.W."/>
            <person name="Zhang Y.Q."/>
            <person name="Mitsuda N."/>
            <person name="Wang M."/>
            <person name="Liu G.H."/>
            <person name="Pecoraro L."/>
            <person name="Huang H.X."/>
            <person name="Xiao X.J."/>
            <person name="Lin M."/>
            <person name="Wu X.Y."/>
            <person name="Wu W.L."/>
            <person name="Chen Y.Y."/>
            <person name="Chang S.B."/>
            <person name="Sakamoto S."/>
            <person name="Ohme-Takagi M."/>
            <person name="Yagi M."/>
            <person name="Zeng S.J."/>
            <person name="Shen C.Y."/>
            <person name="Yeh C.M."/>
            <person name="Luo Y.B."/>
            <person name="Tsai W.C."/>
            <person name="Van de Peer Y."/>
            <person name="Liu Z.J."/>
        </authorList>
    </citation>
    <scope>NUCLEOTIDE SEQUENCE [LARGE SCALE GENOMIC DNA]</scope>
    <source>
        <strain evidence="5">cv. Shenzhen</strain>
        <tissue evidence="4">Stem</tissue>
    </source>
</reference>
<organism evidence="4 5">
    <name type="scientific">Apostasia shenzhenica</name>
    <dbReference type="NCBI Taxonomy" id="1088818"/>
    <lineage>
        <taxon>Eukaryota</taxon>
        <taxon>Viridiplantae</taxon>
        <taxon>Streptophyta</taxon>
        <taxon>Embryophyta</taxon>
        <taxon>Tracheophyta</taxon>
        <taxon>Spermatophyta</taxon>
        <taxon>Magnoliopsida</taxon>
        <taxon>Liliopsida</taxon>
        <taxon>Asparagales</taxon>
        <taxon>Orchidaceae</taxon>
        <taxon>Apostasioideae</taxon>
        <taxon>Apostasia</taxon>
    </lineage>
</organism>
<feature type="domain" description="LOB" evidence="3">
    <location>
        <begin position="23"/>
        <end position="124"/>
    </location>
</feature>
<evidence type="ECO:0000313" key="4">
    <source>
        <dbReference type="EMBL" id="PKA56462.1"/>
    </source>
</evidence>
<dbReference type="STRING" id="1088818.A0A2I0ALM3"/>
<dbReference type="PANTHER" id="PTHR31301:SF186">
    <property type="entry name" value="OS09G0364100 PROTEIN"/>
    <property type="match status" value="1"/>
</dbReference>
<gene>
    <name evidence="4" type="primary">LBD22</name>
    <name evidence="4" type="ORF">AXF42_Ash014966</name>
</gene>
<dbReference type="InterPro" id="IPR004883">
    <property type="entry name" value="LOB"/>
</dbReference>
<dbReference type="PROSITE" id="PS50891">
    <property type="entry name" value="LOB"/>
    <property type="match status" value="1"/>
</dbReference>
<feature type="region of interest" description="Disordered" evidence="2">
    <location>
        <begin position="1"/>
        <end position="23"/>
    </location>
</feature>
<evidence type="ECO:0000313" key="5">
    <source>
        <dbReference type="Proteomes" id="UP000236161"/>
    </source>
</evidence>
<evidence type="ECO:0000256" key="1">
    <source>
        <dbReference type="ARBA" id="ARBA00005474"/>
    </source>
</evidence>
<evidence type="ECO:0000259" key="3">
    <source>
        <dbReference type="PROSITE" id="PS50891"/>
    </source>
</evidence>
<keyword evidence="5" id="KW-1185">Reference proteome</keyword>
<keyword evidence="4" id="KW-0436">Ligase</keyword>
<proteinExistence type="inferred from homology"/>
<dbReference type="AlphaFoldDB" id="A0A2I0ALM3"/>
<dbReference type="Proteomes" id="UP000236161">
    <property type="component" value="Unassembled WGS sequence"/>
</dbReference>
<dbReference type="EC" id="6.3.5.5" evidence="4"/>
<accession>A0A2I0ALM3</accession>
<dbReference type="GO" id="GO:0004088">
    <property type="term" value="F:carbamoyl-phosphate synthase (glutamine-hydrolyzing) activity"/>
    <property type="evidence" value="ECO:0007669"/>
    <property type="project" value="UniProtKB-EC"/>
</dbReference>
<sequence>MSSPAGDPNVPLDGSGSPQHHGSSCAACKHQHRRCTEECVLRPYFPDDDQQQFANAHRVFGYANITNMIESVDPHRRHETMRSIMFESDAWARDPAGGCGRLIVDLMDGIEQCRNEMEHVMFQLQTYRRQRQEAVAAVERCFAPFQAVDNMMLDSAGAAGELAGVRNPAGFAGFPAQEHYQVASAPAQQYNHVAVAPAPAPALQLNSGILEEGFEMPRRQGSDEFHW</sequence>